<dbReference type="AlphaFoldDB" id="A0AAD9VKJ5"/>
<proteinExistence type="predicted"/>
<keyword evidence="2" id="KW-1185">Reference proteome</keyword>
<sequence>MTIERCQGTIKIHQREYIERTLQKFGMNECKAVGTPMDPGVKSQIEMHQPTEEEIQEGKNLPYLEAVGSLLYISQISRPDIAYAVNFVSSFNKNACNIHWNAVKRIFRYLKGTLDYKLSFKKNAEHNIVGYNDADWANDPKTRRSITGTTFTMCGGAISLYSKRQRTVALSTVEAEYMALAFSCQEGLWLRNLQKEIEPKTSNQPMRIYSDSSGAVNLSKNAITRQRTKHIDVRHHFVQEKVEAGIITVQHLSSEEIVVDRWDKWNKR</sequence>
<protein>
    <submittedName>
        <fullName evidence="1">Uncharacterized protein</fullName>
    </submittedName>
</protein>
<dbReference type="Proteomes" id="UP001258017">
    <property type="component" value="Unassembled WGS sequence"/>
</dbReference>
<name>A0AAD9VKJ5_9HYME</name>
<gene>
    <name evidence="1" type="ORF">KPH14_012634</name>
</gene>
<comment type="caution">
    <text evidence="1">The sequence shown here is derived from an EMBL/GenBank/DDBJ whole genome shotgun (WGS) entry which is preliminary data.</text>
</comment>
<evidence type="ECO:0000313" key="1">
    <source>
        <dbReference type="EMBL" id="KAK2577894.1"/>
    </source>
</evidence>
<reference evidence="1" key="1">
    <citation type="submission" date="2021-08" db="EMBL/GenBank/DDBJ databases">
        <authorList>
            <person name="Misof B."/>
            <person name="Oliver O."/>
            <person name="Podsiadlowski L."/>
            <person name="Donath A."/>
            <person name="Peters R."/>
            <person name="Mayer C."/>
            <person name="Rust J."/>
            <person name="Gunkel S."/>
            <person name="Lesny P."/>
            <person name="Martin S."/>
            <person name="Oeyen J.P."/>
            <person name="Petersen M."/>
            <person name="Panagiotis P."/>
            <person name="Wilbrandt J."/>
            <person name="Tanja T."/>
        </authorList>
    </citation>
    <scope>NUCLEOTIDE SEQUENCE</scope>
    <source>
        <strain evidence="1">GBR_01_08_01A</strain>
        <tissue evidence="1">Thorax + abdomen</tissue>
    </source>
</reference>
<dbReference type="CDD" id="cd09272">
    <property type="entry name" value="RNase_HI_RT_Ty1"/>
    <property type="match status" value="1"/>
</dbReference>
<evidence type="ECO:0000313" key="2">
    <source>
        <dbReference type="Proteomes" id="UP001258017"/>
    </source>
</evidence>
<reference evidence="1" key="2">
    <citation type="journal article" date="2023" name="Commun. Biol.">
        <title>Intrasexual cuticular hydrocarbon dimorphism in a wasp sheds light on hydrocarbon biosynthesis genes in Hymenoptera.</title>
        <authorList>
            <person name="Moris V.C."/>
            <person name="Podsiadlowski L."/>
            <person name="Martin S."/>
            <person name="Oeyen J.P."/>
            <person name="Donath A."/>
            <person name="Petersen M."/>
            <person name="Wilbrandt J."/>
            <person name="Misof B."/>
            <person name="Liedtke D."/>
            <person name="Thamm M."/>
            <person name="Scheiner R."/>
            <person name="Schmitt T."/>
            <person name="Niehuis O."/>
        </authorList>
    </citation>
    <scope>NUCLEOTIDE SEQUENCE</scope>
    <source>
        <strain evidence="1">GBR_01_08_01A</strain>
    </source>
</reference>
<organism evidence="1 2">
    <name type="scientific">Odynerus spinipes</name>
    <dbReference type="NCBI Taxonomy" id="1348599"/>
    <lineage>
        <taxon>Eukaryota</taxon>
        <taxon>Metazoa</taxon>
        <taxon>Ecdysozoa</taxon>
        <taxon>Arthropoda</taxon>
        <taxon>Hexapoda</taxon>
        <taxon>Insecta</taxon>
        <taxon>Pterygota</taxon>
        <taxon>Neoptera</taxon>
        <taxon>Endopterygota</taxon>
        <taxon>Hymenoptera</taxon>
        <taxon>Apocrita</taxon>
        <taxon>Aculeata</taxon>
        <taxon>Vespoidea</taxon>
        <taxon>Vespidae</taxon>
        <taxon>Eumeninae</taxon>
        <taxon>Odynerus</taxon>
    </lineage>
</organism>
<dbReference type="PANTHER" id="PTHR11439:SF483">
    <property type="entry name" value="PEPTIDE SYNTHASE GLIP-LIKE, PUTATIVE (AFU_ORTHOLOGUE AFUA_3G12920)-RELATED"/>
    <property type="match status" value="1"/>
</dbReference>
<dbReference type="PANTHER" id="PTHR11439">
    <property type="entry name" value="GAG-POL-RELATED RETROTRANSPOSON"/>
    <property type="match status" value="1"/>
</dbReference>
<dbReference type="EMBL" id="JAIFRP010000913">
    <property type="protein sequence ID" value="KAK2577894.1"/>
    <property type="molecule type" value="Genomic_DNA"/>
</dbReference>
<accession>A0AAD9VKJ5</accession>